<feature type="transmembrane region" description="Helical" evidence="7">
    <location>
        <begin position="101"/>
        <end position="122"/>
    </location>
</feature>
<evidence type="ECO:0000256" key="7">
    <source>
        <dbReference type="RuleBase" id="RU363032"/>
    </source>
</evidence>
<dbReference type="InterPro" id="IPR035906">
    <property type="entry name" value="MetI-like_sf"/>
</dbReference>
<dbReference type="Pfam" id="PF19300">
    <property type="entry name" value="BPD_transp_1_N"/>
    <property type="match status" value="1"/>
</dbReference>
<dbReference type="Proteomes" id="UP000323521">
    <property type="component" value="Chromosome"/>
</dbReference>
<evidence type="ECO:0000259" key="8">
    <source>
        <dbReference type="PROSITE" id="PS50928"/>
    </source>
</evidence>
<feature type="transmembrane region" description="Helical" evidence="7">
    <location>
        <begin position="9"/>
        <end position="31"/>
    </location>
</feature>
<keyword evidence="6 7" id="KW-0472">Membrane</keyword>
<dbReference type="Pfam" id="PF00528">
    <property type="entry name" value="BPD_transp_1"/>
    <property type="match status" value="1"/>
</dbReference>
<sequence length="314" mass="35266">MYTYTLKRLLGLIPVMIILSIVVFLMMHSLLGDPSSMMAGVESDQATIERIREDLGLNQPLYVQYGHWFEKAIQGDLGKSYRTQMPVVQVMLQRLPVTMELAFLSIAIAIVFALPLGIWSAVNEGSRFDRFVSGLAAFSVAMPNFWIGILLIYLFSIILRWLPPAGYIPISQDLAGNLRLILLPTVTLATYYLGTFVRYVRSTMTDVLKQRYILAARGKGVPWRRVLIRHALKNTLIPTVTILGVEMAKLFGGAVVTETIFGLPGMGRLMVDAIFQRDFPVLQGTILFIAISVLLITLVVDIIYAFLDPRIKYY</sequence>
<reference evidence="9 10" key="1">
    <citation type="submission" date="2016-10" db="EMBL/GenBank/DDBJ databases">
        <title>Complete Genome Sequence of Peptococcaceae strain DCMF.</title>
        <authorList>
            <person name="Edwards R.J."/>
            <person name="Holland S.I."/>
            <person name="Deshpande N.P."/>
            <person name="Wong Y.K."/>
            <person name="Ertan H."/>
            <person name="Manefield M."/>
            <person name="Russell T.L."/>
            <person name="Lee M.J."/>
        </authorList>
    </citation>
    <scope>NUCLEOTIDE SEQUENCE [LARGE SCALE GENOMIC DNA]</scope>
    <source>
        <strain evidence="9 10">DCMF</strain>
    </source>
</reference>
<dbReference type="PROSITE" id="PS50928">
    <property type="entry name" value="ABC_TM1"/>
    <property type="match status" value="1"/>
</dbReference>
<dbReference type="GO" id="GO:0005886">
    <property type="term" value="C:plasma membrane"/>
    <property type="evidence" value="ECO:0007669"/>
    <property type="project" value="UniProtKB-SubCell"/>
</dbReference>
<gene>
    <name evidence="9" type="ORF">DCMF_22665</name>
</gene>
<evidence type="ECO:0000256" key="4">
    <source>
        <dbReference type="ARBA" id="ARBA00022692"/>
    </source>
</evidence>
<evidence type="ECO:0000256" key="3">
    <source>
        <dbReference type="ARBA" id="ARBA00022475"/>
    </source>
</evidence>
<dbReference type="InterPro" id="IPR045621">
    <property type="entry name" value="BPD_transp_1_N"/>
</dbReference>
<comment type="similarity">
    <text evidence="7">Belongs to the binding-protein-dependent transport system permease family.</text>
</comment>
<dbReference type="Gene3D" id="1.10.3720.10">
    <property type="entry name" value="MetI-like"/>
    <property type="match status" value="1"/>
</dbReference>
<keyword evidence="10" id="KW-1185">Reference proteome</keyword>
<evidence type="ECO:0000313" key="10">
    <source>
        <dbReference type="Proteomes" id="UP000323521"/>
    </source>
</evidence>
<dbReference type="AlphaFoldDB" id="A0A3G1KXG7"/>
<dbReference type="SUPFAM" id="SSF161098">
    <property type="entry name" value="MetI-like"/>
    <property type="match status" value="1"/>
</dbReference>
<proteinExistence type="inferred from homology"/>
<feature type="transmembrane region" description="Helical" evidence="7">
    <location>
        <begin position="235"/>
        <end position="261"/>
    </location>
</feature>
<dbReference type="CDD" id="cd06261">
    <property type="entry name" value="TM_PBP2"/>
    <property type="match status" value="1"/>
</dbReference>
<protein>
    <recommendedName>
        <fullName evidence="8">ABC transmembrane type-1 domain-containing protein</fullName>
    </recommendedName>
</protein>
<feature type="transmembrane region" description="Helical" evidence="7">
    <location>
        <begin position="281"/>
        <end position="307"/>
    </location>
</feature>
<organism evidence="9 10">
    <name type="scientific">Formimonas warabiya</name>
    <dbReference type="NCBI Taxonomy" id="1761012"/>
    <lineage>
        <taxon>Bacteria</taxon>
        <taxon>Bacillati</taxon>
        <taxon>Bacillota</taxon>
        <taxon>Clostridia</taxon>
        <taxon>Eubacteriales</taxon>
        <taxon>Peptococcaceae</taxon>
        <taxon>Candidatus Formimonas</taxon>
    </lineage>
</organism>
<feature type="domain" description="ABC transmembrane type-1" evidence="8">
    <location>
        <begin position="95"/>
        <end position="304"/>
    </location>
</feature>
<keyword evidence="3" id="KW-1003">Cell membrane</keyword>
<evidence type="ECO:0000256" key="1">
    <source>
        <dbReference type="ARBA" id="ARBA00004651"/>
    </source>
</evidence>
<dbReference type="OrthoDB" id="9806409at2"/>
<feature type="transmembrane region" description="Helical" evidence="7">
    <location>
        <begin position="134"/>
        <end position="161"/>
    </location>
</feature>
<comment type="subcellular location">
    <subcellularLocation>
        <location evidence="1 7">Cell membrane</location>
        <topology evidence="1 7">Multi-pass membrane protein</topology>
    </subcellularLocation>
</comment>
<accession>A0A3G1KXG7</accession>
<keyword evidence="5 7" id="KW-1133">Transmembrane helix</keyword>
<dbReference type="PANTHER" id="PTHR43163:SF6">
    <property type="entry name" value="DIPEPTIDE TRANSPORT SYSTEM PERMEASE PROTEIN DPPB-RELATED"/>
    <property type="match status" value="1"/>
</dbReference>
<dbReference type="EMBL" id="CP017634">
    <property type="protein sequence ID" value="ATW27178.1"/>
    <property type="molecule type" value="Genomic_DNA"/>
</dbReference>
<keyword evidence="2 7" id="KW-0813">Transport</keyword>
<name>A0A3G1KXG7_FORW1</name>
<evidence type="ECO:0000256" key="5">
    <source>
        <dbReference type="ARBA" id="ARBA00022989"/>
    </source>
</evidence>
<evidence type="ECO:0000256" key="6">
    <source>
        <dbReference type="ARBA" id="ARBA00023136"/>
    </source>
</evidence>
<dbReference type="RefSeq" id="WP_148136528.1">
    <property type="nucleotide sequence ID" value="NZ_CP017634.1"/>
</dbReference>
<evidence type="ECO:0000313" key="9">
    <source>
        <dbReference type="EMBL" id="ATW27178.1"/>
    </source>
</evidence>
<dbReference type="KEGG" id="fwa:DCMF_22665"/>
<keyword evidence="4 7" id="KW-0812">Transmembrane</keyword>
<evidence type="ECO:0000256" key="2">
    <source>
        <dbReference type="ARBA" id="ARBA00022448"/>
    </source>
</evidence>
<feature type="transmembrane region" description="Helical" evidence="7">
    <location>
        <begin position="181"/>
        <end position="200"/>
    </location>
</feature>
<dbReference type="PANTHER" id="PTHR43163">
    <property type="entry name" value="DIPEPTIDE TRANSPORT SYSTEM PERMEASE PROTEIN DPPB-RELATED"/>
    <property type="match status" value="1"/>
</dbReference>
<dbReference type="GO" id="GO:0055085">
    <property type="term" value="P:transmembrane transport"/>
    <property type="evidence" value="ECO:0007669"/>
    <property type="project" value="InterPro"/>
</dbReference>
<dbReference type="InterPro" id="IPR000515">
    <property type="entry name" value="MetI-like"/>
</dbReference>